<name>A0ACA9UN91_BIOOC</name>
<gene>
    <name evidence="1" type="ORF">CRV2_00020375</name>
</gene>
<dbReference type="Proteomes" id="UP000836387">
    <property type="component" value="Unassembled WGS sequence"/>
</dbReference>
<proteinExistence type="predicted"/>
<evidence type="ECO:0000313" key="1">
    <source>
        <dbReference type="EMBL" id="CAG9954035.1"/>
    </source>
</evidence>
<protein>
    <submittedName>
        <fullName evidence="1">Uncharacterized protein</fullName>
    </submittedName>
</protein>
<organism evidence="1 2">
    <name type="scientific">Clonostachys rosea f. rosea IK726</name>
    <dbReference type="NCBI Taxonomy" id="1349383"/>
    <lineage>
        <taxon>Eukaryota</taxon>
        <taxon>Fungi</taxon>
        <taxon>Dikarya</taxon>
        <taxon>Ascomycota</taxon>
        <taxon>Pezizomycotina</taxon>
        <taxon>Sordariomycetes</taxon>
        <taxon>Hypocreomycetidae</taxon>
        <taxon>Hypocreales</taxon>
        <taxon>Bionectriaceae</taxon>
        <taxon>Clonostachys</taxon>
    </lineage>
</organism>
<reference evidence="1" key="2">
    <citation type="submission" date="2021-10" db="EMBL/GenBank/DDBJ databases">
        <authorList>
            <person name="Piombo E."/>
        </authorList>
    </citation>
    <scope>NUCLEOTIDE SEQUENCE</scope>
</reference>
<reference evidence="1" key="1">
    <citation type="submission" date="2020-04" db="EMBL/GenBank/DDBJ databases">
        <authorList>
            <person name="Broberg M."/>
        </authorList>
    </citation>
    <scope>NUCLEOTIDE SEQUENCE</scope>
</reference>
<keyword evidence="2" id="KW-1185">Reference proteome</keyword>
<dbReference type="EMBL" id="CADEHS020000563">
    <property type="protein sequence ID" value="CAG9954035.1"/>
    <property type="molecule type" value="Genomic_DNA"/>
</dbReference>
<sequence>MEYQRYSLITRNDDDGDDDGDDDDNKKRALAKGAIIGIVVGVVAFVVFALVAAVCLCRLKLKRKKINDRDGSQDNEKSSRIENRSKDVDVSYSLGNVPVVGNNIEILRAMGLQDEIHHETPRNTYNNNNTTDAPSQIGPHNQIASAENLAANVDARSDTHVGGSQYEMNTARTVISENQGLNNFRNTIISVSSIDDDDYNRYDHAPEKYGSRGSPQSPECHLEAKETRVVLELLLAHDSVSHHLAERLAR</sequence>
<comment type="caution">
    <text evidence="1">The sequence shown here is derived from an EMBL/GenBank/DDBJ whole genome shotgun (WGS) entry which is preliminary data.</text>
</comment>
<accession>A0ACA9UN91</accession>
<evidence type="ECO:0000313" key="2">
    <source>
        <dbReference type="Proteomes" id="UP000836387"/>
    </source>
</evidence>